<dbReference type="EMBL" id="CAQK01000526">
    <property type="protein sequence ID" value="CCQ51778.1"/>
    <property type="molecule type" value="Genomic_DNA"/>
</dbReference>
<name>T2IFE7_CROWT</name>
<gene>
    <name evidence="1" type="ORF">CWATWH8502_2272</name>
</gene>
<sequence length="49" mass="5866">MTHTTSDIQDFLRHIDPFDQLSETVITQIANKSQIWRYRMVGLWIKNNC</sequence>
<evidence type="ECO:0000313" key="2">
    <source>
        <dbReference type="Proteomes" id="UP000018348"/>
    </source>
</evidence>
<reference evidence="1 2" key="1">
    <citation type="submission" date="2013-01" db="EMBL/GenBank/DDBJ databases">
        <authorList>
            <person name="Bench S."/>
        </authorList>
    </citation>
    <scope>NUCLEOTIDE SEQUENCE [LARGE SCALE GENOMIC DNA]</scope>
    <source>
        <strain evidence="1 2">WH 8502</strain>
    </source>
</reference>
<organism evidence="1 2">
    <name type="scientific">Crocosphaera watsonii WH 8502</name>
    <dbReference type="NCBI Taxonomy" id="423474"/>
    <lineage>
        <taxon>Bacteria</taxon>
        <taxon>Bacillati</taxon>
        <taxon>Cyanobacteriota</taxon>
        <taxon>Cyanophyceae</taxon>
        <taxon>Oscillatoriophycideae</taxon>
        <taxon>Chroococcales</taxon>
        <taxon>Aphanothecaceae</taxon>
        <taxon>Crocosphaera</taxon>
    </lineage>
</organism>
<accession>T2IFE7</accession>
<reference evidence="1 2" key="2">
    <citation type="submission" date="2013-09" db="EMBL/GenBank/DDBJ databases">
        <title>Whole genome comparison of six Crocosphaera watsonii strains with differing phenotypes.</title>
        <authorList>
            <person name="Bench S.R."/>
            <person name="Heller P."/>
            <person name="Frank I."/>
            <person name="Arciniega M."/>
            <person name="Shilova I.N."/>
            <person name="Zehr J.P."/>
        </authorList>
    </citation>
    <scope>NUCLEOTIDE SEQUENCE [LARGE SCALE GENOMIC DNA]</scope>
    <source>
        <strain evidence="1 2">WH 8502</strain>
    </source>
</reference>
<comment type="caution">
    <text evidence="1">The sequence shown here is derived from an EMBL/GenBank/DDBJ whole genome shotgun (WGS) entry which is preliminary data.</text>
</comment>
<dbReference type="AlphaFoldDB" id="T2IFE7"/>
<proteinExistence type="predicted"/>
<evidence type="ECO:0000313" key="1">
    <source>
        <dbReference type="EMBL" id="CCQ51778.1"/>
    </source>
</evidence>
<dbReference type="Proteomes" id="UP000018348">
    <property type="component" value="Unassembled WGS sequence"/>
</dbReference>
<protein>
    <submittedName>
        <fullName evidence="1">HlyB family protein</fullName>
    </submittedName>
</protein>